<protein>
    <recommendedName>
        <fullName evidence="1">Arrestin C-terminal-like domain-containing protein</fullName>
    </recommendedName>
</protein>
<dbReference type="OrthoDB" id="2230611at2759"/>
<feature type="non-terminal residue" evidence="2">
    <location>
        <position position="1"/>
    </location>
</feature>
<dbReference type="SMART" id="SM01017">
    <property type="entry name" value="Arrestin_C"/>
    <property type="match status" value="1"/>
</dbReference>
<sequence length="363" mass="41179">MTLRTDQYHLTASIQSDIDWRIHGQPVYGPGSVIQGQVLLQVFDAQWLKSLDQIRLVFHGTERIQDDTNEVLQRRQLFGSQSKLWANKYPLLLNTEYTFPFYIEIPMIQFPPSMDICQYRCLYTISLFLDQSGCHASKPEINCPILLMPLIETSRSKSPICQRQGKFSLSTPSLDYVPNDTIPINFFLSTDQPLSVSGIQLQLQQTIRTTSGAQAQSILASDQWPLSQPPSSIALSLQLLIPDDATPSVSYSDIVTVSYRLLVRIKERRLLGYSFRQLFDLPIHIGTLGYGIRSPQDLQVYSVFRTAFDGQNSTSSDTRPLLPPPFFIREQQSHGDFLPPYDSTRLPSYEKSSCHPLQPTLVS</sequence>
<evidence type="ECO:0000259" key="1">
    <source>
        <dbReference type="SMART" id="SM01017"/>
    </source>
</evidence>
<dbReference type="PANTHER" id="PTHR11188:SF17">
    <property type="entry name" value="FI21816P1"/>
    <property type="match status" value="1"/>
</dbReference>
<comment type="caution">
    <text evidence="2">The sequence shown here is derived from an EMBL/GenBank/DDBJ whole genome shotgun (WGS) entry which is preliminary data.</text>
</comment>
<dbReference type="InterPro" id="IPR050357">
    <property type="entry name" value="Arrestin_domain-protein"/>
</dbReference>
<dbReference type="Gene3D" id="2.60.40.640">
    <property type="match status" value="2"/>
</dbReference>
<dbReference type="InterPro" id="IPR014752">
    <property type="entry name" value="Arrestin-like_C"/>
</dbReference>
<name>A0A1X2GST2_9FUNG</name>
<dbReference type="AlphaFoldDB" id="A0A1X2GST2"/>
<dbReference type="InterPro" id="IPR011022">
    <property type="entry name" value="Arrestin_C-like"/>
</dbReference>
<dbReference type="EMBL" id="MCGT01000005">
    <property type="protein sequence ID" value="ORX59671.1"/>
    <property type="molecule type" value="Genomic_DNA"/>
</dbReference>
<proteinExistence type="predicted"/>
<gene>
    <name evidence="2" type="ORF">DM01DRAFT_1381214</name>
</gene>
<organism evidence="2 3">
    <name type="scientific">Hesseltinella vesiculosa</name>
    <dbReference type="NCBI Taxonomy" id="101127"/>
    <lineage>
        <taxon>Eukaryota</taxon>
        <taxon>Fungi</taxon>
        <taxon>Fungi incertae sedis</taxon>
        <taxon>Mucoromycota</taxon>
        <taxon>Mucoromycotina</taxon>
        <taxon>Mucoromycetes</taxon>
        <taxon>Mucorales</taxon>
        <taxon>Cunninghamellaceae</taxon>
        <taxon>Hesseltinella</taxon>
    </lineage>
</organism>
<dbReference type="InterPro" id="IPR014756">
    <property type="entry name" value="Ig_E-set"/>
</dbReference>
<feature type="domain" description="Arrestin C-terminal-like" evidence="1">
    <location>
        <begin position="161"/>
        <end position="290"/>
    </location>
</feature>
<dbReference type="GO" id="GO:0015031">
    <property type="term" value="P:protein transport"/>
    <property type="evidence" value="ECO:0007669"/>
    <property type="project" value="TreeGrafter"/>
</dbReference>
<dbReference type="PANTHER" id="PTHR11188">
    <property type="entry name" value="ARRESTIN DOMAIN CONTAINING PROTEIN"/>
    <property type="match status" value="1"/>
</dbReference>
<reference evidence="2 3" key="1">
    <citation type="submission" date="2016-07" db="EMBL/GenBank/DDBJ databases">
        <title>Pervasive Adenine N6-methylation of Active Genes in Fungi.</title>
        <authorList>
            <consortium name="DOE Joint Genome Institute"/>
            <person name="Mondo S.J."/>
            <person name="Dannebaum R.O."/>
            <person name="Kuo R.C."/>
            <person name="Labutti K."/>
            <person name="Haridas S."/>
            <person name="Kuo A."/>
            <person name="Salamov A."/>
            <person name="Ahrendt S.R."/>
            <person name="Lipzen A."/>
            <person name="Sullivan W."/>
            <person name="Andreopoulos W.B."/>
            <person name="Clum A."/>
            <person name="Lindquist E."/>
            <person name="Daum C."/>
            <person name="Ramamoorthy G.K."/>
            <person name="Gryganskyi A."/>
            <person name="Culley D."/>
            <person name="Magnuson J.K."/>
            <person name="James T.Y."/>
            <person name="O'Malley M.A."/>
            <person name="Stajich J.E."/>
            <person name="Spatafora J.W."/>
            <person name="Visel A."/>
            <person name="Grigoriev I.V."/>
        </authorList>
    </citation>
    <scope>NUCLEOTIDE SEQUENCE [LARGE SCALE GENOMIC DNA]</scope>
    <source>
        <strain evidence="2 3">NRRL 3301</strain>
    </source>
</reference>
<accession>A0A1X2GST2</accession>
<dbReference type="Proteomes" id="UP000242146">
    <property type="component" value="Unassembled WGS sequence"/>
</dbReference>
<dbReference type="GO" id="GO:0005737">
    <property type="term" value="C:cytoplasm"/>
    <property type="evidence" value="ECO:0007669"/>
    <property type="project" value="TreeGrafter"/>
</dbReference>
<dbReference type="STRING" id="101127.A0A1X2GST2"/>
<evidence type="ECO:0000313" key="2">
    <source>
        <dbReference type="EMBL" id="ORX59671.1"/>
    </source>
</evidence>
<evidence type="ECO:0000313" key="3">
    <source>
        <dbReference type="Proteomes" id="UP000242146"/>
    </source>
</evidence>
<dbReference type="SUPFAM" id="SSF81296">
    <property type="entry name" value="E set domains"/>
    <property type="match status" value="1"/>
</dbReference>
<keyword evidence="3" id="KW-1185">Reference proteome</keyword>
<dbReference type="Pfam" id="PF02752">
    <property type="entry name" value="Arrestin_C"/>
    <property type="match status" value="1"/>
</dbReference>